<feature type="binding site" evidence="6">
    <location>
        <position position="189"/>
    </location>
    <ligand>
        <name>substrate</name>
    </ligand>
</feature>
<feature type="binding site" evidence="6">
    <location>
        <position position="283"/>
    </location>
    <ligand>
        <name>substrate</name>
    </ligand>
</feature>
<dbReference type="InterPro" id="IPR012338">
    <property type="entry name" value="Beta-lactam/transpept-like"/>
</dbReference>
<gene>
    <name evidence="6 8" type="primary">glsA</name>
    <name evidence="8" type="ORF">GCL60_03230</name>
</gene>
<dbReference type="SUPFAM" id="SSF56601">
    <property type="entry name" value="beta-lactamase/transpeptidase-like"/>
    <property type="match status" value="1"/>
</dbReference>
<keyword evidence="9" id="KW-1185">Reference proteome</keyword>
<feature type="chain" id="PRO_5026776238" description="Glutaminase" evidence="7">
    <location>
        <begin position="24"/>
        <end position="333"/>
    </location>
</feature>
<keyword evidence="7" id="KW-0732">Signal</keyword>
<name>A0A6N6VWF3_9BACT</name>
<reference evidence="8 9" key="1">
    <citation type="submission" date="2019-10" db="EMBL/GenBank/DDBJ databases">
        <title>New species of Slilvanegrellaceae.</title>
        <authorList>
            <person name="Pitt A."/>
            <person name="Hahn M.W."/>
        </authorList>
    </citation>
    <scope>NUCLEOTIDE SEQUENCE [LARGE SCALE GENOMIC DNA]</scope>
    <source>
        <strain evidence="8 9">SP-Ram-0.45-NSY-1</strain>
    </source>
</reference>
<dbReference type="NCBIfam" id="TIGR03814">
    <property type="entry name" value="Gln_ase"/>
    <property type="match status" value="1"/>
</dbReference>
<evidence type="ECO:0000256" key="5">
    <source>
        <dbReference type="ARBA" id="ARBA00049534"/>
    </source>
</evidence>
<dbReference type="AlphaFoldDB" id="A0A6N6VWF3"/>
<protein>
    <recommendedName>
        <fullName evidence="3 6">Glutaminase</fullName>
        <ecNumber evidence="3 6">3.5.1.2</ecNumber>
    </recommendedName>
</protein>
<evidence type="ECO:0000256" key="4">
    <source>
        <dbReference type="ARBA" id="ARBA00022801"/>
    </source>
</evidence>
<comment type="similarity">
    <text evidence="1 6">Belongs to the glutaminase family.</text>
</comment>
<comment type="catalytic activity">
    <reaction evidence="5 6">
        <text>L-glutamine + H2O = L-glutamate + NH4(+)</text>
        <dbReference type="Rhea" id="RHEA:15889"/>
        <dbReference type="ChEBI" id="CHEBI:15377"/>
        <dbReference type="ChEBI" id="CHEBI:28938"/>
        <dbReference type="ChEBI" id="CHEBI:29985"/>
        <dbReference type="ChEBI" id="CHEBI:58359"/>
        <dbReference type="EC" id="3.5.1.2"/>
    </reaction>
</comment>
<dbReference type="InterPro" id="IPR015868">
    <property type="entry name" value="Glutaminase"/>
</dbReference>
<dbReference type="EMBL" id="WFLM01000001">
    <property type="protein sequence ID" value="KAB8040960.1"/>
    <property type="molecule type" value="Genomic_DNA"/>
</dbReference>
<dbReference type="Gene3D" id="3.40.710.10">
    <property type="entry name" value="DD-peptidase/beta-lactamase superfamily"/>
    <property type="match status" value="1"/>
</dbReference>
<dbReference type="Proteomes" id="UP000437748">
    <property type="component" value="Unassembled WGS sequence"/>
</dbReference>
<dbReference type="GO" id="GO:0006537">
    <property type="term" value="P:glutamate biosynthetic process"/>
    <property type="evidence" value="ECO:0007669"/>
    <property type="project" value="TreeGrafter"/>
</dbReference>
<feature type="binding site" evidence="6">
    <location>
        <position position="88"/>
    </location>
    <ligand>
        <name>substrate</name>
    </ligand>
</feature>
<evidence type="ECO:0000256" key="3">
    <source>
        <dbReference type="ARBA" id="ARBA00012918"/>
    </source>
</evidence>
<dbReference type="GO" id="GO:0004359">
    <property type="term" value="F:glutaminase activity"/>
    <property type="evidence" value="ECO:0007669"/>
    <property type="project" value="UniProtKB-UniRule"/>
</dbReference>
<feature type="binding site" evidence="6">
    <location>
        <position position="138"/>
    </location>
    <ligand>
        <name>substrate</name>
    </ligand>
</feature>
<accession>A0A6N6VWF3</accession>
<dbReference type="PANTHER" id="PTHR12544:SF48">
    <property type="entry name" value="GLUTAMINASE 1"/>
    <property type="match status" value="1"/>
</dbReference>
<proteinExistence type="inferred from homology"/>
<evidence type="ECO:0000256" key="1">
    <source>
        <dbReference type="ARBA" id="ARBA00011076"/>
    </source>
</evidence>
<feature type="binding site" evidence="6">
    <location>
        <position position="213"/>
    </location>
    <ligand>
        <name>substrate</name>
    </ligand>
</feature>
<dbReference type="FunFam" id="3.40.710.10:FF:000005">
    <property type="entry name" value="Glutaminase"/>
    <property type="match status" value="1"/>
</dbReference>
<dbReference type="HAMAP" id="MF_00313">
    <property type="entry name" value="Glutaminase"/>
    <property type="match status" value="1"/>
</dbReference>
<feature type="binding site" evidence="6">
    <location>
        <position position="265"/>
    </location>
    <ligand>
        <name>substrate</name>
    </ligand>
</feature>
<comment type="subunit">
    <text evidence="2 6">Homotetramer.</text>
</comment>
<dbReference type="RefSeq" id="WP_153418483.1">
    <property type="nucleotide sequence ID" value="NZ_WFLM01000001.1"/>
</dbReference>
<comment type="caution">
    <text evidence="8">The sequence shown here is derived from an EMBL/GenBank/DDBJ whole genome shotgun (WGS) entry which is preliminary data.</text>
</comment>
<evidence type="ECO:0000256" key="6">
    <source>
        <dbReference type="HAMAP-Rule" id="MF_00313"/>
    </source>
</evidence>
<dbReference type="GO" id="GO:0006543">
    <property type="term" value="P:L-glutamine catabolic process"/>
    <property type="evidence" value="ECO:0007669"/>
    <property type="project" value="TreeGrafter"/>
</dbReference>
<evidence type="ECO:0000313" key="9">
    <source>
        <dbReference type="Proteomes" id="UP000437748"/>
    </source>
</evidence>
<feature type="binding site" evidence="6">
    <location>
        <position position="182"/>
    </location>
    <ligand>
        <name>substrate</name>
    </ligand>
</feature>
<dbReference type="PANTHER" id="PTHR12544">
    <property type="entry name" value="GLUTAMINASE"/>
    <property type="match status" value="1"/>
</dbReference>
<dbReference type="EC" id="3.5.1.2" evidence="3 6"/>
<dbReference type="Pfam" id="PF04960">
    <property type="entry name" value="Glutaminase"/>
    <property type="match status" value="1"/>
</dbReference>
<evidence type="ECO:0000256" key="2">
    <source>
        <dbReference type="ARBA" id="ARBA00011881"/>
    </source>
</evidence>
<organism evidence="8 9">
    <name type="scientific">Silvanigrella paludirubra</name>
    <dbReference type="NCBI Taxonomy" id="2499159"/>
    <lineage>
        <taxon>Bacteria</taxon>
        <taxon>Pseudomonadati</taxon>
        <taxon>Bdellovibrionota</taxon>
        <taxon>Oligoflexia</taxon>
        <taxon>Silvanigrellales</taxon>
        <taxon>Silvanigrellaceae</taxon>
        <taxon>Silvanigrella</taxon>
    </lineage>
</organism>
<keyword evidence="4 6" id="KW-0378">Hydrolase</keyword>
<evidence type="ECO:0000313" key="8">
    <source>
        <dbReference type="EMBL" id="KAB8040960.1"/>
    </source>
</evidence>
<evidence type="ECO:0000256" key="7">
    <source>
        <dbReference type="SAM" id="SignalP"/>
    </source>
</evidence>
<feature type="signal peptide" evidence="7">
    <location>
        <begin position="1"/>
        <end position="23"/>
    </location>
</feature>
<keyword evidence="6" id="KW-0007">Acetylation</keyword>
<dbReference type="OrthoDB" id="9788822at2"/>
<sequence length="333" mass="36647">MKKKYIYLSLLSSIILINSSIFALTNTEIKQGLSESYEKFKNLNTGKNADYIPDLAKVNSSLFGIAIATNEGKIESIGNVDTPFSIQSISKPLIYGLALKDNGEIINEKVGLDATGHKFNSIESIENNPTHIQNPMVNAGAIQVTSFIKGKTSSEKWERALSFINKLSDGKLYLGESVYKSETSTNLRNQAITRLLNSYNMLNSEPMDALDRYTKACSIMLTTKQLAIIGATLANNGTNPLTRQNIIEANYVHYMLSEMAVNGLYETSGQWWVHVGIPSKSGVGGGILAVVPNKMAIVVFSPPLDPSGNSVRGQEVIKYLSKKWNLHYLDQKQ</sequence>